<gene>
    <name evidence="1" type="ORF">KAJ83_09680</name>
</gene>
<accession>A0A8J7S2B7</accession>
<name>A0A8J7S2B7_9PROT</name>
<reference evidence="1" key="1">
    <citation type="submission" date="2021-04" db="EMBL/GenBank/DDBJ databases">
        <authorList>
            <person name="Zhang D.-C."/>
        </authorList>
    </citation>
    <scope>NUCLEOTIDE SEQUENCE</scope>
    <source>
        <strain evidence="1">CGMCC 1.15697</strain>
    </source>
</reference>
<dbReference type="EMBL" id="JAGMWN010000004">
    <property type="protein sequence ID" value="MBP5857278.1"/>
    <property type="molecule type" value="Genomic_DNA"/>
</dbReference>
<evidence type="ECO:0000313" key="1">
    <source>
        <dbReference type="EMBL" id="MBP5857278.1"/>
    </source>
</evidence>
<protein>
    <recommendedName>
        <fullName evidence="3">DksA C4-type domain-containing protein</fullName>
    </recommendedName>
</protein>
<proteinExistence type="predicted"/>
<evidence type="ECO:0000313" key="2">
    <source>
        <dbReference type="Proteomes" id="UP000672602"/>
    </source>
</evidence>
<comment type="caution">
    <text evidence="1">The sequence shown here is derived from an EMBL/GenBank/DDBJ whole genome shotgun (WGS) entry which is preliminary data.</text>
</comment>
<evidence type="ECO:0008006" key="3">
    <source>
        <dbReference type="Google" id="ProtNLM"/>
    </source>
</evidence>
<dbReference type="AlphaFoldDB" id="A0A8J7S2B7"/>
<organism evidence="1 2">
    <name type="scientific">Marivibrio halodurans</name>
    <dbReference type="NCBI Taxonomy" id="2039722"/>
    <lineage>
        <taxon>Bacteria</taxon>
        <taxon>Pseudomonadati</taxon>
        <taxon>Pseudomonadota</taxon>
        <taxon>Alphaproteobacteria</taxon>
        <taxon>Rhodospirillales</taxon>
        <taxon>Rhodospirillaceae</taxon>
        <taxon>Marivibrio</taxon>
    </lineage>
</organism>
<keyword evidence="2" id="KW-1185">Reference proteome</keyword>
<dbReference type="Proteomes" id="UP000672602">
    <property type="component" value="Unassembled WGS sequence"/>
</dbReference>
<sequence length="62" mass="7140">MTMADFADDARRLADQDLARALRRRQQRARTRLCTICGEPLPADQLERDPDIIACGEHSWSR</sequence>
<dbReference type="RefSeq" id="WP_210681868.1">
    <property type="nucleotide sequence ID" value="NZ_JAGMWN010000004.1"/>
</dbReference>